<dbReference type="Proteomes" id="UP000191987">
    <property type="component" value="Unassembled WGS sequence"/>
</dbReference>
<proteinExistence type="predicted"/>
<dbReference type="RefSeq" id="WP_080816435.1">
    <property type="nucleotide sequence ID" value="NZ_LT009748.1"/>
</dbReference>
<dbReference type="Pfam" id="PF07015">
    <property type="entry name" value="VirC1"/>
    <property type="match status" value="1"/>
</dbReference>
<dbReference type="InterPro" id="IPR009744">
    <property type="entry name" value="VirC1"/>
</dbReference>
<dbReference type="PANTHER" id="PTHR13696:SF96">
    <property type="entry name" value="COBQ_COBB_MIND_PARA NUCLEOTIDE BINDING DOMAIN-CONTAINING PROTEIN"/>
    <property type="match status" value="1"/>
</dbReference>
<reference evidence="1 2" key="1">
    <citation type="submission" date="2016-01" db="EMBL/GenBank/DDBJ databases">
        <authorList>
            <person name="Oliw E.H."/>
        </authorList>
    </citation>
    <scope>NUCLEOTIDE SEQUENCE [LARGE SCALE GENOMIC DNA]</scope>
    <source>
        <strain evidence="1 2">Zutra 3-1</strain>
    </source>
</reference>
<dbReference type="CDD" id="cd02042">
    <property type="entry name" value="ParAB_family"/>
    <property type="match status" value="1"/>
</dbReference>
<organism evidence="1 2">
    <name type="scientific">Agrobacterium deltaense Zutra 3/1</name>
    <dbReference type="NCBI Taxonomy" id="1183427"/>
    <lineage>
        <taxon>Bacteria</taxon>
        <taxon>Pseudomonadati</taxon>
        <taxon>Pseudomonadota</taxon>
        <taxon>Alphaproteobacteria</taxon>
        <taxon>Hyphomicrobiales</taxon>
        <taxon>Rhizobiaceae</taxon>
        <taxon>Rhizobium/Agrobacterium group</taxon>
        <taxon>Agrobacterium</taxon>
    </lineage>
</organism>
<evidence type="ECO:0000313" key="1">
    <source>
        <dbReference type="EMBL" id="CUX13619.1"/>
    </source>
</evidence>
<dbReference type="Gene3D" id="3.40.50.300">
    <property type="entry name" value="P-loop containing nucleotide triphosphate hydrolases"/>
    <property type="match status" value="1"/>
</dbReference>
<dbReference type="InterPro" id="IPR027417">
    <property type="entry name" value="P-loop_NTPase"/>
</dbReference>
<dbReference type="PANTHER" id="PTHR13696">
    <property type="entry name" value="P-LOOP CONTAINING NUCLEOSIDE TRIPHOSPHATE HYDROLASE"/>
    <property type="match status" value="1"/>
</dbReference>
<evidence type="ECO:0000313" key="2">
    <source>
        <dbReference type="Proteomes" id="UP000191987"/>
    </source>
</evidence>
<dbReference type="PIRSF" id="PIRSF009320">
    <property type="entry name" value="Nuc_binding_HP_1000"/>
    <property type="match status" value="1"/>
</dbReference>
<protein>
    <submittedName>
        <fullName evidence="1">Chromosome partitioning protein</fullName>
    </submittedName>
</protein>
<dbReference type="EMBL" id="FBWG01000003">
    <property type="protein sequence ID" value="CUX13619.1"/>
    <property type="molecule type" value="Genomic_DNA"/>
</dbReference>
<name>A0A1S7NZ39_9HYPH</name>
<dbReference type="AlphaFoldDB" id="A0A1S7NZ39"/>
<sequence>MSVITFANTKGGAGKTTAVLLLATELARSGYRVTVLDADPQLWISRWHELSGDIENLSVISHVTMASLEGHIRENKTSTDCFIIDLPGAKTPLLTMALGISDHVLIPVQGCAMDARGAAEVLDHIEFLNRKMGKEIAHSIVLTRVNAMVATRSLLLVKMLLAEKKVSVLNTPIVERAAYRDIFDLGGTLLCLDKTKVSNIDKAVENARVFADEVLGLLPKRLLRLGTPPARLFTRKAA</sequence>
<dbReference type="InterPro" id="IPR050678">
    <property type="entry name" value="DNA_Partitioning_ATPase"/>
</dbReference>
<gene>
    <name evidence="1" type="primary">parA</name>
    <name evidence="1" type="ORF">AGR7C_Cc110087</name>
</gene>
<dbReference type="SUPFAM" id="SSF52540">
    <property type="entry name" value="P-loop containing nucleoside triphosphate hydrolases"/>
    <property type="match status" value="1"/>
</dbReference>
<accession>A0A1S7NZ39</accession>